<reference evidence="1 2" key="1">
    <citation type="submission" date="2016-11" db="EMBL/GenBank/DDBJ databases">
        <title>Draft Genome Sequences of Nine Cyanobacterial Strains from Diverse Habitats.</title>
        <authorList>
            <person name="Zhu T."/>
            <person name="Hou S."/>
            <person name="Lu X."/>
            <person name="Hess W.R."/>
        </authorList>
    </citation>
    <scope>NUCLEOTIDE SEQUENCE [LARGE SCALE GENOMIC DNA]</scope>
    <source>
        <strain evidence="1 2">NIES-30</strain>
    </source>
</reference>
<dbReference type="Proteomes" id="UP000185557">
    <property type="component" value="Unassembled WGS sequence"/>
</dbReference>
<gene>
    <name evidence="1" type="ORF">NIES30_03455</name>
</gene>
<dbReference type="RefSeq" id="WP_073606941.1">
    <property type="nucleotide sequence ID" value="NZ_MRCG01000001.1"/>
</dbReference>
<proteinExistence type="predicted"/>
<name>A0A1U7JBL8_9CYAN</name>
<dbReference type="AlphaFoldDB" id="A0A1U7JBL8"/>
<accession>A0A1U7JBL8</accession>
<comment type="caution">
    <text evidence="1">The sequence shown here is derived from an EMBL/GenBank/DDBJ whole genome shotgun (WGS) entry which is preliminary data.</text>
</comment>
<protein>
    <recommendedName>
        <fullName evidence="3">Phage-Barnase-EndoU-ColicinE5/D-RelE like nuclease 2 domain-containing protein</fullName>
    </recommendedName>
</protein>
<evidence type="ECO:0000313" key="2">
    <source>
        <dbReference type="Proteomes" id="UP000185557"/>
    </source>
</evidence>
<dbReference type="STRING" id="549789.NIES30_03455"/>
<sequence length="103" mass="11997">MQILVDYQGRQIRLTDERLAHILEHPEMASMETAIQEALSNPEVVRVSNTDDAVHLYYRYRESTIVGDKWLCVVVKYLDNDAFVITAYLTDKLKQGEQLWPNL</sequence>
<keyword evidence="2" id="KW-1185">Reference proteome</keyword>
<dbReference type="OrthoDB" id="336534at2"/>
<organism evidence="1 2">
    <name type="scientific">Phormidium tenue NIES-30</name>
    <dbReference type="NCBI Taxonomy" id="549789"/>
    <lineage>
        <taxon>Bacteria</taxon>
        <taxon>Bacillati</taxon>
        <taxon>Cyanobacteriota</taxon>
        <taxon>Cyanophyceae</taxon>
        <taxon>Oscillatoriophycideae</taxon>
        <taxon>Oscillatoriales</taxon>
        <taxon>Oscillatoriaceae</taxon>
        <taxon>Phormidium</taxon>
    </lineage>
</organism>
<evidence type="ECO:0008006" key="3">
    <source>
        <dbReference type="Google" id="ProtNLM"/>
    </source>
</evidence>
<evidence type="ECO:0000313" key="1">
    <source>
        <dbReference type="EMBL" id="OKH51133.1"/>
    </source>
</evidence>
<dbReference type="EMBL" id="MRCG01000001">
    <property type="protein sequence ID" value="OKH51133.1"/>
    <property type="molecule type" value="Genomic_DNA"/>
</dbReference>